<evidence type="ECO:0000313" key="2">
    <source>
        <dbReference type="Proteomes" id="UP001143910"/>
    </source>
</evidence>
<sequence>MHPDHIIHSDNLYDYFSDNHGANHTIYVNNTRAFIDMSQVKPQLGKRQYANPCFGYVSNWAEQVQHWWGEWHPASGCLYTGNDKAGGSYNMAWSYSLSIADNTGVSWSIIEKVLTMSSQITVTQIWSHSGSITCNVPGNSVGQVWIQNALVWGWMWSEGCQSCGYGGGCGLPFGYKARADGGALAPVASTNGGQGANYGCSAGASKVKC</sequence>
<dbReference type="EMBL" id="JANJQO010001270">
    <property type="protein sequence ID" value="KAJ2971789.1"/>
    <property type="molecule type" value="Genomic_DNA"/>
</dbReference>
<name>A0ACC1MY86_9HYPO</name>
<reference evidence="1" key="1">
    <citation type="submission" date="2022-08" db="EMBL/GenBank/DDBJ databases">
        <title>Genome Sequence of Lecanicillium fungicola.</title>
        <authorList>
            <person name="Buettner E."/>
        </authorList>
    </citation>
    <scope>NUCLEOTIDE SEQUENCE</scope>
    <source>
        <strain evidence="1">Babe33</strain>
    </source>
</reference>
<accession>A0ACC1MY86</accession>
<evidence type="ECO:0000313" key="1">
    <source>
        <dbReference type="EMBL" id="KAJ2971789.1"/>
    </source>
</evidence>
<comment type="caution">
    <text evidence="1">The sequence shown here is derived from an EMBL/GenBank/DDBJ whole genome shotgun (WGS) entry which is preliminary data.</text>
</comment>
<proteinExistence type="predicted"/>
<gene>
    <name evidence="1" type="ORF">NQ176_g7527</name>
</gene>
<protein>
    <submittedName>
        <fullName evidence="1">Uncharacterized protein</fullName>
    </submittedName>
</protein>
<keyword evidence="2" id="KW-1185">Reference proteome</keyword>
<organism evidence="1 2">
    <name type="scientific">Zarea fungicola</name>
    <dbReference type="NCBI Taxonomy" id="93591"/>
    <lineage>
        <taxon>Eukaryota</taxon>
        <taxon>Fungi</taxon>
        <taxon>Dikarya</taxon>
        <taxon>Ascomycota</taxon>
        <taxon>Pezizomycotina</taxon>
        <taxon>Sordariomycetes</taxon>
        <taxon>Hypocreomycetidae</taxon>
        <taxon>Hypocreales</taxon>
        <taxon>Cordycipitaceae</taxon>
        <taxon>Zarea</taxon>
    </lineage>
</organism>
<dbReference type="Proteomes" id="UP001143910">
    <property type="component" value="Unassembled WGS sequence"/>
</dbReference>